<dbReference type="InterPro" id="IPR039261">
    <property type="entry name" value="FNR_nucleotide-bd"/>
</dbReference>
<keyword evidence="3" id="KW-0813">Transport</keyword>
<keyword evidence="2" id="KW-0288">FMN</keyword>
<dbReference type="InterPro" id="IPR029039">
    <property type="entry name" value="Flavoprotein-like_sf"/>
</dbReference>
<keyword evidence="5" id="KW-1133">Transmembrane helix</keyword>
<dbReference type="Proteomes" id="UP001617427">
    <property type="component" value="Unassembled WGS sequence"/>
</dbReference>
<accession>A0ABW8EYR7</accession>
<dbReference type="InterPro" id="IPR008254">
    <property type="entry name" value="Flavodoxin/NO_synth"/>
</dbReference>
<dbReference type="SUPFAM" id="SSF52218">
    <property type="entry name" value="Flavoproteins"/>
    <property type="match status" value="1"/>
</dbReference>
<dbReference type="InterPro" id="IPR001094">
    <property type="entry name" value="Flavdoxin-like"/>
</dbReference>
<keyword evidence="6" id="KW-0732">Signal</keyword>
<keyword evidence="1" id="KW-0285">Flavoprotein</keyword>
<evidence type="ECO:0000256" key="5">
    <source>
        <dbReference type="SAM" id="Phobius"/>
    </source>
</evidence>
<dbReference type="PANTHER" id="PTHR19384:SF17">
    <property type="entry name" value="NADPH--CYTOCHROME P450 REDUCTASE"/>
    <property type="match status" value="1"/>
</dbReference>
<dbReference type="PRINTS" id="PR00371">
    <property type="entry name" value="FPNCR"/>
</dbReference>
<keyword evidence="5" id="KW-0472">Membrane</keyword>
<evidence type="ECO:0000256" key="3">
    <source>
        <dbReference type="ARBA" id="ARBA00022982"/>
    </source>
</evidence>
<feature type="chain" id="PRO_5047543051" description="NADPH--hemoprotein reductase" evidence="6">
    <location>
        <begin position="20"/>
        <end position="541"/>
    </location>
</feature>
<sequence>MGKLMASTSTQLIASFAAAALASWGAWRAQMTDSAQGRWLLAALIALAYLVFCTVTVLKYRRAQREQEKLWAADDGRTDSGAAAGTVLIAFASQTGFAEQLALQSAQSLRKGGMAVRVLPLGRITEQDFQAARQALFIASTTGEGDAPDGASGFARRMVEAAEGASLAGLQFGVLALGDRSYARYCVFGHALDAWLRRRHAQPLFDTVEVDNGDEGALRHWQHQLGVLSGHTDDADWSAPSYSRWRLAQRRLLNPGSAGGPAFHLSLTPLDLPAPQWQAGDIAEIGPRNSDEAVRRFMWALSLKGAPLAQALAGRMLPQEAAAIDALRGLAPEQVLAQLTPLPHREYSIASLPEDGALDLLVRRMAQADGRPGIGSGWLTLHAFEGQEIALRVRNNSSFHTPPDASPLILIGNGTGLAGLRAHLRARAVAGHRRNWLVFGERSRATDFFHRGEIEAWQAQGMLERLDLAFSRDQAERIYVQDKLRQSADLLRQWVGQGAYIYVCGSLQGMASGVACALQDILGEEALIALAEQGRYRRDVY</sequence>
<dbReference type="InterPro" id="IPR017938">
    <property type="entry name" value="Riboflavin_synthase-like_b-brl"/>
</dbReference>
<evidence type="ECO:0000313" key="9">
    <source>
        <dbReference type="EMBL" id="MFJ3045798.1"/>
    </source>
</evidence>
<keyword evidence="10" id="KW-1185">Reference proteome</keyword>
<dbReference type="Gene3D" id="3.40.50.80">
    <property type="entry name" value="Nucleotide-binding domain of ferredoxin-NADP reductase (FNR) module"/>
    <property type="match status" value="1"/>
</dbReference>
<evidence type="ECO:0000256" key="1">
    <source>
        <dbReference type="ARBA" id="ARBA00022630"/>
    </source>
</evidence>
<dbReference type="PROSITE" id="PS51384">
    <property type="entry name" value="FAD_FR"/>
    <property type="match status" value="1"/>
</dbReference>
<dbReference type="Pfam" id="PF00175">
    <property type="entry name" value="NAD_binding_1"/>
    <property type="match status" value="1"/>
</dbReference>
<reference evidence="9 10" key="1">
    <citation type="submission" date="2024-10" db="EMBL/GenBank/DDBJ databases">
        <title>The Natural Products Discovery Center: Release of the First 8490 Sequenced Strains for Exploring Actinobacteria Biosynthetic Diversity.</title>
        <authorList>
            <person name="Kalkreuter E."/>
            <person name="Kautsar S.A."/>
            <person name="Yang D."/>
            <person name="Bader C.D."/>
            <person name="Teijaro C.N."/>
            <person name="Fluegel L."/>
            <person name="Davis C.M."/>
            <person name="Simpson J.R."/>
            <person name="Lauterbach L."/>
            <person name="Steele A.D."/>
            <person name="Gui C."/>
            <person name="Meng S."/>
            <person name="Li G."/>
            <person name="Viehrig K."/>
            <person name="Ye F."/>
            <person name="Su P."/>
            <person name="Kiefer A.F."/>
            <person name="Nichols A."/>
            <person name="Cepeda A.J."/>
            <person name="Yan W."/>
            <person name="Fan B."/>
            <person name="Jiang Y."/>
            <person name="Adhikari A."/>
            <person name="Zheng C.-J."/>
            <person name="Schuster L."/>
            <person name="Cowan T.M."/>
            <person name="Smanski M.J."/>
            <person name="Chevrette M.G."/>
            <person name="De Carvalho L.P.S."/>
            <person name="Shen B."/>
        </authorList>
    </citation>
    <scope>NUCLEOTIDE SEQUENCE [LARGE SCALE GENOMIC DNA]</scope>
    <source>
        <strain evidence="9 10">NPDC087045</strain>
    </source>
</reference>
<keyword evidence="3" id="KW-0249">Electron transport</keyword>
<evidence type="ECO:0000256" key="4">
    <source>
        <dbReference type="ARBA" id="ARBA00023797"/>
    </source>
</evidence>
<dbReference type="Pfam" id="PF00258">
    <property type="entry name" value="Flavodoxin_1"/>
    <property type="match status" value="1"/>
</dbReference>
<evidence type="ECO:0000259" key="8">
    <source>
        <dbReference type="PROSITE" id="PS51384"/>
    </source>
</evidence>
<dbReference type="PRINTS" id="PR00369">
    <property type="entry name" value="FLAVODOXIN"/>
</dbReference>
<name>A0ABW8EYR7_9BURK</name>
<evidence type="ECO:0000256" key="2">
    <source>
        <dbReference type="ARBA" id="ARBA00022643"/>
    </source>
</evidence>
<dbReference type="InterPro" id="IPR001709">
    <property type="entry name" value="Flavoprot_Pyr_Nucl_cyt_Rdtase"/>
</dbReference>
<evidence type="ECO:0000256" key="6">
    <source>
        <dbReference type="SAM" id="SignalP"/>
    </source>
</evidence>
<proteinExistence type="predicted"/>
<evidence type="ECO:0000259" key="7">
    <source>
        <dbReference type="PROSITE" id="PS50902"/>
    </source>
</evidence>
<dbReference type="InterPro" id="IPR001433">
    <property type="entry name" value="OxRdtase_FAD/NAD-bd"/>
</dbReference>
<dbReference type="InterPro" id="IPR017927">
    <property type="entry name" value="FAD-bd_FR_type"/>
</dbReference>
<dbReference type="PANTHER" id="PTHR19384">
    <property type="entry name" value="NITRIC OXIDE SYNTHASE-RELATED"/>
    <property type="match status" value="1"/>
</dbReference>
<feature type="domain" description="FAD-binding FR-type" evidence="8">
    <location>
        <begin position="240"/>
        <end position="402"/>
    </location>
</feature>
<dbReference type="SUPFAM" id="SSF52343">
    <property type="entry name" value="Ferredoxin reductase-like, C-terminal NADP-linked domain"/>
    <property type="match status" value="1"/>
</dbReference>
<feature type="domain" description="Flavodoxin-like" evidence="7">
    <location>
        <begin position="87"/>
        <end position="226"/>
    </location>
</feature>
<feature type="signal peptide" evidence="6">
    <location>
        <begin position="1"/>
        <end position="19"/>
    </location>
</feature>
<comment type="caution">
    <text evidence="9">The sequence shown here is derived from an EMBL/GenBank/DDBJ whole genome shotgun (WGS) entry which is preliminary data.</text>
</comment>
<feature type="transmembrane region" description="Helical" evidence="5">
    <location>
        <begin position="38"/>
        <end position="60"/>
    </location>
</feature>
<organism evidence="9 10">
    <name type="scientific">Herbaspirillum chlorophenolicum</name>
    <dbReference type="NCBI Taxonomy" id="211589"/>
    <lineage>
        <taxon>Bacteria</taxon>
        <taxon>Pseudomonadati</taxon>
        <taxon>Pseudomonadota</taxon>
        <taxon>Betaproteobacteria</taxon>
        <taxon>Burkholderiales</taxon>
        <taxon>Oxalobacteraceae</taxon>
        <taxon>Herbaspirillum</taxon>
    </lineage>
</organism>
<dbReference type="EC" id="1.6.2.4" evidence="4"/>
<protein>
    <recommendedName>
        <fullName evidence="4">NADPH--hemoprotein reductase</fullName>
        <ecNumber evidence="4">1.6.2.4</ecNumber>
    </recommendedName>
</protein>
<dbReference type="CDD" id="cd06200">
    <property type="entry name" value="SiR_like1"/>
    <property type="match status" value="1"/>
</dbReference>
<dbReference type="PROSITE" id="PS50902">
    <property type="entry name" value="FLAVODOXIN_LIKE"/>
    <property type="match status" value="1"/>
</dbReference>
<dbReference type="RefSeq" id="WP_402699655.1">
    <property type="nucleotide sequence ID" value="NZ_JBIUZV010000003.1"/>
</dbReference>
<dbReference type="EMBL" id="JBIUZV010000003">
    <property type="protein sequence ID" value="MFJ3045798.1"/>
    <property type="molecule type" value="Genomic_DNA"/>
</dbReference>
<gene>
    <name evidence="9" type="ORF">ACIPEN_08215</name>
</gene>
<dbReference type="SUPFAM" id="SSF63380">
    <property type="entry name" value="Riboflavin synthase domain-like"/>
    <property type="match status" value="1"/>
</dbReference>
<keyword evidence="5" id="KW-0812">Transmembrane</keyword>
<dbReference type="Gene3D" id="3.40.50.360">
    <property type="match status" value="1"/>
</dbReference>
<evidence type="ECO:0000313" key="10">
    <source>
        <dbReference type="Proteomes" id="UP001617427"/>
    </source>
</evidence>